<sequence length="189" mass="21211">MTSAKIIVDIPDAEKAKVLICSSVSESSLPMRPPNEAASGVNVTSWRHAPEHLVTDSCNYQAYYLGSMLIKDFKGLPSTVEACAKMKKSTDSMKKIPTITLSINYKGVKFIDFKSKHEIMEHEIQDISFASQDSEDLSTFAYITHDTRTGHHYCHVFRVTTLDKAYEIILTLGQAFEVTYQLILKNQPS</sequence>
<dbReference type="AlphaFoldDB" id="H2XXC8"/>
<dbReference type="EMBL" id="EAAA01002085">
    <property type="status" value="NOT_ANNOTATED_CDS"/>
    <property type="molecule type" value="Genomic_DNA"/>
</dbReference>
<reference evidence="4" key="4">
    <citation type="submission" date="2025-09" db="UniProtKB">
        <authorList>
            <consortium name="Ensembl"/>
        </authorList>
    </citation>
    <scope>IDENTIFICATION</scope>
</reference>
<dbReference type="EMBL" id="EAAA01002084">
    <property type="status" value="NOT_ANNOTATED_CDS"/>
    <property type="molecule type" value="Genomic_DNA"/>
</dbReference>
<dbReference type="RefSeq" id="XP_026690348.1">
    <property type="nucleotide sequence ID" value="XM_026834547.1"/>
</dbReference>
<evidence type="ECO:0000313" key="4">
    <source>
        <dbReference type="Ensembl" id="ENSCINP00000034312.1"/>
    </source>
</evidence>
<dbReference type="STRING" id="7719.ENSCINP00000034312"/>
<dbReference type="InterPro" id="IPR006020">
    <property type="entry name" value="PTB/PI_dom"/>
</dbReference>
<dbReference type="InterPro" id="IPR033635">
    <property type="entry name" value="ANKS1/Caskin"/>
</dbReference>
<evidence type="ECO:0000256" key="2">
    <source>
        <dbReference type="ARBA" id="ARBA00023043"/>
    </source>
</evidence>
<organism evidence="4 5">
    <name type="scientific">Ciona intestinalis</name>
    <name type="common">Transparent sea squirt</name>
    <name type="synonym">Ascidia intestinalis</name>
    <dbReference type="NCBI Taxonomy" id="7719"/>
    <lineage>
        <taxon>Eukaryota</taxon>
        <taxon>Metazoa</taxon>
        <taxon>Chordata</taxon>
        <taxon>Tunicata</taxon>
        <taxon>Ascidiacea</taxon>
        <taxon>Phlebobranchia</taxon>
        <taxon>Cionidae</taxon>
        <taxon>Ciona</taxon>
    </lineage>
</organism>
<keyword evidence="1" id="KW-0677">Repeat</keyword>
<accession>H2XXC8</accession>
<dbReference type="SUPFAM" id="SSF50729">
    <property type="entry name" value="PH domain-like"/>
    <property type="match status" value="1"/>
</dbReference>
<dbReference type="SMART" id="SM00462">
    <property type="entry name" value="PTB"/>
    <property type="match status" value="1"/>
</dbReference>
<reference evidence="5" key="1">
    <citation type="journal article" date="2002" name="Science">
        <title>The draft genome of Ciona intestinalis: insights into chordate and vertebrate origins.</title>
        <authorList>
            <person name="Dehal P."/>
            <person name="Satou Y."/>
            <person name="Campbell R.K."/>
            <person name="Chapman J."/>
            <person name="Degnan B."/>
            <person name="De Tomaso A."/>
            <person name="Davidson B."/>
            <person name="Di Gregorio A."/>
            <person name="Gelpke M."/>
            <person name="Goodstein D.M."/>
            <person name="Harafuji N."/>
            <person name="Hastings K.E."/>
            <person name="Ho I."/>
            <person name="Hotta K."/>
            <person name="Huang W."/>
            <person name="Kawashima T."/>
            <person name="Lemaire P."/>
            <person name="Martinez D."/>
            <person name="Meinertzhagen I.A."/>
            <person name="Necula S."/>
            <person name="Nonaka M."/>
            <person name="Putnam N."/>
            <person name="Rash S."/>
            <person name="Saiga H."/>
            <person name="Satake M."/>
            <person name="Terry A."/>
            <person name="Yamada L."/>
            <person name="Wang H.G."/>
            <person name="Awazu S."/>
            <person name="Azumi K."/>
            <person name="Boore J."/>
            <person name="Branno M."/>
            <person name="Chin-Bow S."/>
            <person name="DeSantis R."/>
            <person name="Doyle S."/>
            <person name="Francino P."/>
            <person name="Keys D.N."/>
            <person name="Haga S."/>
            <person name="Hayashi H."/>
            <person name="Hino K."/>
            <person name="Imai K.S."/>
            <person name="Inaba K."/>
            <person name="Kano S."/>
            <person name="Kobayashi K."/>
            <person name="Kobayashi M."/>
            <person name="Lee B.I."/>
            <person name="Makabe K.W."/>
            <person name="Manohar C."/>
            <person name="Matassi G."/>
            <person name="Medina M."/>
            <person name="Mochizuki Y."/>
            <person name="Mount S."/>
            <person name="Morishita T."/>
            <person name="Miura S."/>
            <person name="Nakayama A."/>
            <person name="Nishizaka S."/>
            <person name="Nomoto H."/>
            <person name="Ohta F."/>
            <person name="Oishi K."/>
            <person name="Rigoutsos I."/>
            <person name="Sano M."/>
            <person name="Sasaki A."/>
            <person name="Sasakura Y."/>
            <person name="Shoguchi E."/>
            <person name="Shin-i T."/>
            <person name="Spagnuolo A."/>
            <person name="Stainier D."/>
            <person name="Suzuki M.M."/>
            <person name="Tassy O."/>
            <person name="Takatori N."/>
            <person name="Tokuoka M."/>
            <person name="Yagi K."/>
            <person name="Yoshizaki F."/>
            <person name="Wada S."/>
            <person name="Zhang C."/>
            <person name="Hyatt P.D."/>
            <person name="Larimer F."/>
            <person name="Detter C."/>
            <person name="Doggett N."/>
            <person name="Glavina T."/>
            <person name="Hawkins T."/>
            <person name="Richardson P."/>
            <person name="Lucas S."/>
            <person name="Kohara Y."/>
            <person name="Levine M."/>
            <person name="Satoh N."/>
            <person name="Rokhsar D.S."/>
        </authorList>
    </citation>
    <scope>NUCLEOTIDE SEQUENCE [LARGE SCALE GENOMIC DNA]</scope>
</reference>
<evidence type="ECO:0000256" key="1">
    <source>
        <dbReference type="ARBA" id="ARBA00022737"/>
    </source>
</evidence>
<reference evidence="4" key="2">
    <citation type="journal article" date="2008" name="Genome Biol.">
        <title>Improved genome assembly and evidence-based global gene model set for the chordate Ciona intestinalis: new insight into intron and operon populations.</title>
        <authorList>
            <person name="Satou Y."/>
            <person name="Mineta K."/>
            <person name="Ogasawara M."/>
            <person name="Sasakura Y."/>
            <person name="Shoguchi E."/>
            <person name="Ueno K."/>
            <person name="Yamada L."/>
            <person name="Matsumoto J."/>
            <person name="Wasserscheid J."/>
            <person name="Dewar K."/>
            <person name="Wiley G.B."/>
            <person name="Macmil S.L."/>
            <person name="Roe B.A."/>
            <person name="Zeller R.W."/>
            <person name="Hastings K.E."/>
            <person name="Lemaire P."/>
            <person name="Lindquist E."/>
            <person name="Endo T."/>
            <person name="Hotta K."/>
            <person name="Inaba K."/>
        </authorList>
    </citation>
    <scope>NUCLEOTIDE SEQUENCE [LARGE SCALE GENOMIC DNA]</scope>
    <source>
        <strain evidence="4">wild type</strain>
    </source>
</reference>
<dbReference type="Gene3D" id="2.30.29.30">
    <property type="entry name" value="Pleckstrin-homology domain (PH domain)/Phosphotyrosine-binding domain (PTB)"/>
    <property type="match status" value="1"/>
</dbReference>
<dbReference type="KEGG" id="cin:113474233"/>
<proteinExistence type="predicted"/>
<dbReference type="GeneTree" id="ENSGT00940000155806"/>
<evidence type="ECO:0000259" key="3">
    <source>
        <dbReference type="PROSITE" id="PS01179"/>
    </source>
</evidence>
<dbReference type="PROSITE" id="PS01179">
    <property type="entry name" value="PID"/>
    <property type="match status" value="1"/>
</dbReference>
<evidence type="ECO:0000313" key="5">
    <source>
        <dbReference type="Proteomes" id="UP000008144"/>
    </source>
</evidence>
<dbReference type="CDD" id="cd01274">
    <property type="entry name" value="PTB_Anks"/>
    <property type="match status" value="1"/>
</dbReference>
<dbReference type="InterPro" id="IPR011993">
    <property type="entry name" value="PH-like_dom_sf"/>
</dbReference>
<name>H2XXC8_CIOIN</name>
<feature type="domain" description="PID" evidence="3">
    <location>
        <begin position="56"/>
        <end position="188"/>
    </location>
</feature>
<protein>
    <submittedName>
        <fullName evidence="4">Ankyrin repeat and SAM domain-containing protein 1A-like</fullName>
    </submittedName>
</protein>
<keyword evidence="2" id="KW-0040">ANK repeat</keyword>
<reference evidence="4" key="3">
    <citation type="submission" date="2025-08" db="UniProtKB">
        <authorList>
            <consortium name="Ensembl"/>
        </authorList>
    </citation>
    <scope>IDENTIFICATION</scope>
</reference>
<dbReference type="HOGENOM" id="CLU_032911_1_0_1"/>
<dbReference type="PANTHER" id="PTHR24174">
    <property type="entry name" value="ANKYRIN REPEAT AND STERILE ALPHA MOTIF DOMAIN-CONTAINING PROTEIN 1"/>
    <property type="match status" value="1"/>
</dbReference>
<dbReference type="PANTHER" id="PTHR24174:SF1">
    <property type="entry name" value="IP14385P"/>
    <property type="match status" value="1"/>
</dbReference>
<dbReference type="OMA" id="NYQAYYL"/>
<dbReference type="InParanoid" id="H2XXC8"/>
<dbReference type="GeneID" id="113474233"/>
<dbReference type="Ensembl" id="ENSCINT00000031350.1">
    <property type="protein sequence ID" value="ENSCINP00000034312.1"/>
    <property type="gene ID" value="ENSCING00000023736.1"/>
</dbReference>
<dbReference type="Proteomes" id="UP000008144">
    <property type="component" value="Chromosome 5"/>
</dbReference>
<dbReference type="OrthoDB" id="10039052at2759"/>
<dbReference type="Pfam" id="PF00640">
    <property type="entry name" value="PID"/>
    <property type="match status" value="1"/>
</dbReference>
<keyword evidence="5" id="KW-1185">Reference proteome</keyword>
<gene>
    <name evidence="4" type="primary">LOC113474233</name>
</gene>